<reference evidence="3 4" key="1">
    <citation type="submission" date="2024-02" db="EMBL/GenBank/DDBJ databases">
        <title>Rhodopirellula caenicola NBRC 110016.</title>
        <authorList>
            <person name="Ichikawa N."/>
            <person name="Katano-Makiyama Y."/>
            <person name="Hidaka K."/>
        </authorList>
    </citation>
    <scope>NUCLEOTIDE SEQUENCE [LARGE SCALE GENOMIC DNA]</scope>
    <source>
        <strain evidence="3 4">NBRC 110016</strain>
    </source>
</reference>
<dbReference type="SUPFAM" id="SSF54523">
    <property type="entry name" value="Pili subunits"/>
    <property type="match status" value="1"/>
</dbReference>
<accession>A0ABP9VNZ2</accession>
<dbReference type="Proteomes" id="UP001416858">
    <property type="component" value="Unassembled WGS sequence"/>
</dbReference>
<sequence length="405" mass="44681">MAKNTPGVLKDASHSTRDILAYCKFCWVYEPRPFGTVSANAIRDGQCRHPKQMNHIQQISHLGIKKTKLMLAKRTAFTLVELLVVIAIIGVLVGLLLPAVQAAREAARRMQCSNHLKQIALACHNYQSAFRKFPPSAIVDLSVTSTGNNGSWGVHGRILPYLEQGNVYDSVDLSLAWDNQLSIDGLKIPTYACPSDPGADEVRVFDDNRPSLYPTTYGFNFGRWFVFNPTDRQGGDGMFYPNSLLSFRDCLDGTSHTLLAAEVKAWTPYNRNGGPASTTIPTNQSEAETMVASGAQFKNTGHTEWPDGRVHHTGFTVTMTPNSKVQYIESGQVYEEMDFNSWQEGKDGIAGNPTYAMITSRSHHTGLVNAAKLDGSISSVTDSIDKTIWHALGTRNGREVVQEQR</sequence>
<proteinExistence type="predicted"/>
<dbReference type="Gene3D" id="3.30.700.10">
    <property type="entry name" value="Glycoprotein, Type 4 Pilin"/>
    <property type="match status" value="1"/>
</dbReference>
<keyword evidence="1" id="KW-1133">Transmembrane helix</keyword>
<dbReference type="PANTHER" id="PTHR30093:SF2">
    <property type="entry name" value="TYPE II SECRETION SYSTEM PROTEIN H"/>
    <property type="match status" value="1"/>
</dbReference>
<organism evidence="3 4">
    <name type="scientific">Novipirellula caenicola</name>
    <dbReference type="NCBI Taxonomy" id="1536901"/>
    <lineage>
        <taxon>Bacteria</taxon>
        <taxon>Pseudomonadati</taxon>
        <taxon>Planctomycetota</taxon>
        <taxon>Planctomycetia</taxon>
        <taxon>Pirellulales</taxon>
        <taxon>Pirellulaceae</taxon>
        <taxon>Novipirellula</taxon>
    </lineage>
</organism>
<dbReference type="Pfam" id="PF07963">
    <property type="entry name" value="N_methyl"/>
    <property type="match status" value="1"/>
</dbReference>
<protein>
    <recommendedName>
        <fullName evidence="2">DUF1559 domain-containing protein</fullName>
    </recommendedName>
</protein>
<dbReference type="InterPro" id="IPR045584">
    <property type="entry name" value="Pilin-like"/>
</dbReference>
<evidence type="ECO:0000259" key="2">
    <source>
        <dbReference type="Pfam" id="PF07596"/>
    </source>
</evidence>
<name>A0ABP9VNZ2_9BACT</name>
<dbReference type="PANTHER" id="PTHR30093">
    <property type="entry name" value="GENERAL SECRETION PATHWAY PROTEIN G"/>
    <property type="match status" value="1"/>
</dbReference>
<gene>
    <name evidence="3" type="ORF">Rcae01_02361</name>
</gene>
<comment type="caution">
    <text evidence="3">The sequence shown here is derived from an EMBL/GenBank/DDBJ whole genome shotgun (WGS) entry which is preliminary data.</text>
</comment>
<keyword evidence="1" id="KW-0472">Membrane</keyword>
<evidence type="ECO:0000313" key="4">
    <source>
        <dbReference type="Proteomes" id="UP001416858"/>
    </source>
</evidence>
<dbReference type="InterPro" id="IPR011453">
    <property type="entry name" value="DUF1559"/>
</dbReference>
<evidence type="ECO:0000256" key="1">
    <source>
        <dbReference type="SAM" id="Phobius"/>
    </source>
</evidence>
<dbReference type="InterPro" id="IPR012902">
    <property type="entry name" value="N_methyl_site"/>
</dbReference>
<dbReference type="NCBIfam" id="TIGR02532">
    <property type="entry name" value="IV_pilin_GFxxxE"/>
    <property type="match status" value="1"/>
</dbReference>
<feature type="domain" description="DUF1559" evidence="2">
    <location>
        <begin position="101"/>
        <end position="386"/>
    </location>
</feature>
<keyword evidence="4" id="KW-1185">Reference proteome</keyword>
<dbReference type="Pfam" id="PF07596">
    <property type="entry name" value="SBP_bac_10"/>
    <property type="match status" value="1"/>
</dbReference>
<keyword evidence="1" id="KW-0812">Transmembrane</keyword>
<dbReference type="EMBL" id="BAABRO010000004">
    <property type="protein sequence ID" value="GAA5506908.1"/>
    <property type="molecule type" value="Genomic_DNA"/>
</dbReference>
<evidence type="ECO:0000313" key="3">
    <source>
        <dbReference type="EMBL" id="GAA5506908.1"/>
    </source>
</evidence>
<feature type="transmembrane region" description="Helical" evidence="1">
    <location>
        <begin position="76"/>
        <end position="100"/>
    </location>
</feature>